<name>I2MT08_STRT9</name>
<keyword evidence="3" id="KW-1185">Reference proteome</keyword>
<feature type="compositionally biased region" description="Polar residues" evidence="1">
    <location>
        <begin position="54"/>
        <end position="67"/>
    </location>
</feature>
<dbReference type="AlphaFoldDB" id="I2MT08"/>
<gene>
    <name evidence="2" type="ORF">STSU_000250</name>
</gene>
<dbReference type="EMBL" id="CP029158">
    <property type="protein sequence ID" value="QKM65818.1"/>
    <property type="molecule type" value="Genomic_DNA"/>
</dbReference>
<reference evidence="2 3" key="1">
    <citation type="journal article" date="2012" name="J. Bacteriol.">
        <title>Draft genome of Streptomyces tsukubaensis NRRL 18488, the producer of the clinically important immunosuppressant tacrolimus (FK506).</title>
        <authorList>
            <person name="Barreiro C."/>
            <person name="Prieto C."/>
            <person name="Sola-Landa A."/>
            <person name="Solera E."/>
            <person name="Martinez-Castro M."/>
            <person name="Perez-Redondo R."/>
            <person name="Garcia-Estrada C."/>
            <person name="Aparicio J.F."/>
            <person name="Fernandez-Martinez L.T."/>
            <person name="Santos-Aberturas J."/>
            <person name="Salehi-Najafabadi Z."/>
            <person name="Rodriguez-Garcia A."/>
            <person name="Tauch A."/>
            <person name="Martin J.F."/>
        </authorList>
    </citation>
    <scope>NUCLEOTIDE SEQUENCE [LARGE SCALE GENOMIC DNA]</scope>
    <source>
        <strain evidence="3">DSM 42081 / NBRC 108919 / NRRL 18488 / 9993</strain>
    </source>
</reference>
<geneLocation type="plasmid" evidence="2 3">
    <name>pSTS2</name>
</geneLocation>
<evidence type="ECO:0000313" key="3">
    <source>
        <dbReference type="Proteomes" id="UP000005940"/>
    </source>
</evidence>
<evidence type="ECO:0000256" key="1">
    <source>
        <dbReference type="SAM" id="MobiDB-lite"/>
    </source>
</evidence>
<protein>
    <submittedName>
        <fullName evidence="2">Uncharacterized protein</fullName>
    </submittedName>
</protein>
<sequence>MGVKYVLSEPLPPSWWAKNKAVVAAVAGLALGLYLAGGCDDTATPSPNHPSPAPSITQSRTPATKEH</sequence>
<evidence type="ECO:0000313" key="2">
    <source>
        <dbReference type="EMBL" id="QKM65818.1"/>
    </source>
</evidence>
<dbReference type="Proteomes" id="UP000005940">
    <property type="component" value="Plasmid pSTS2"/>
</dbReference>
<accession>I2MT08</accession>
<organism evidence="2 3">
    <name type="scientific">Streptomyces tsukubensis (strain DSM 42081 / NBRC 108919 / NRRL 18488 / 9993)</name>
    <dbReference type="NCBI Taxonomy" id="1114943"/>
    <lineage>
        <taxon>Bacteria</taxon>
        <taxon>Bacillati</taxon>
        <taxon>Actinomycetota</taxon>
        <taxon>Actinomycetes</taxon>
        <taxon>Kitasatosporales</taxon>
        <taxon>Streptomycetaceae</taxon>
        <taxon>Streptomyces</taxon>
    </lineage>
</organism>
<dbReference type="RefSeq" id="WP_006351145.1">
    <property type="nucleotide sequence ID" value="NZ_CP029158.1"/>
</dbReference>
<keyword evidence="2" id="KW-0614">Plasmid</keyword>
<proteinExistence type="predicted"/>
<feature type="region of interest" description="Disordered" evidence="1">
    <location>
        <begin position="40"/>
        <end position="67"/>
    </location>
</feature>